<sequence length="117" mass="13542">MEGTGNIDKMTTLSQVMTRLAQRGIHREFRMNENCEMKFENSEKVYQPDELTIIKTYRFEGPSSPDDNAVLYLVKDTDGNMGMIIDSYGADSNYPGEEFDKFLREITILESDEFDFD</sequence>
<dbReference type="RefSeq" id="WP_072963822.1">
    <property type="nucleotide sequence ID" value="NZ_FQUT01000019.1"/>
</dbReference>
<dbReference type="EMBL" id="FQUT01000019">
    <property type="protein sequence ID" value="SHG63820.1"/>
    <property type="molecule type" value="Genomic_DNA"/>
</dbReference>
<protein>
    <recommendedName>
        <fullName evidence="3">Phosphoribosylpyrophosphate synthetase</fullName>
    </recommendedName>
</protein>
<evidence type="ECO:0000313" key="1">
    <source>
        <dbReference type="EMBL" id="SHG63820.1"/>
    </source>
</evidence>
<dbReference type="Proteomes" id="UP000184518">
    <property type="component" value="Unassembled WGS sequence"/>
</dbReference>
<dbReference type="STRING" id="1416778.SAMN05443633_11931"/>
<keyword evidence="2" id="KW-1185">Reference proteome</keyword>
<proteinExistence type="predicted"/>
<name>A0A1M5LFU1_9FLAO</name>
<evidence type="ECO:0008006" key="3">
    <source>
        <dbReference type="Google" id="ProtNLM"/>
    </source>
</evidence>
<dbReference type="AlphaFoldDB" id="A0A1M5LFU1"/>
<organism evidence="1 2">
    <name type="scientific">Chryseobacterium arachidis</name>
    <dbReference type="NCBI Taxonomy" id="1416778"/>
    <lineage>
        <taxon>Bacteria</taxon>
        <taxon>Pseudomonadati</taxon>
        <taxon>Bacteroidota</taxon>
        <taxon>Flavobacteriia</taxon>
        <taxon>Flavobacteriales</taxon>
        <taxon>Weeksellaceae</taxon>
        <taxon>Chryseobacterium group</taxon>
        <taxon>Chryseobacterium</taxon>
    </lineage>
</organism>
<accession>A0A1M5LFU1</accession>
<reference evidence="2" key="1">
    <citation type="submission" date="2016-11" db="EMBL/GenBank/DDBJ databases">
        <authorList>
            <person name="Varghese N."/>
            <person name="Submissions S."/>
        </authorList>
    </citation>
    <scope>NUCLEOTIDE SEQUENCE [LARGE SCALE GENOMIC DNA]</scope>
    <source>
        <strain evidence="2">DSM 27619</strain>
    </source>
</reference>
<dbReference type="OrthoDB" id="8418771at2"/>
<gene>
    <name evidence="1" type="ORF">SAMN05443633_11931</name>
</gene>
<evidence type="ECO:0000313" key="2">
    <source>
        <dbReference type="Proteomes" id="UP000184518"/>
    </source>
</evidence>